<protein>
    <submittedName>
        <fullName evidence="3">Uncharacterized protein</fullName>
    </submittedName>
</protein>
<comment type="caution">
    <text evidence="3">The sequence shown here is derived from an EMBL/GenBank/DDBJ whole genome shotgun (WGS) entry which is preliminary data.</text>
</comment>
<keyword evidence="4" id="KW-1185">Reference proteome</keyword>
<dbReference type="GO" id="GO:0005737">
    <property type="term" value="C:cytoplasm"/>
    <property type="evidence" value="ECO:0007669"/>
    <property type="project" value="TreeGrafter"/>
</dbReference>
<dbReference type="Pfam" id="PF00106">
    <property type="entry name" value="adh_short"/>
    <property type="match status" value="1"/>
</dbReference>
<dbReference type="InterPro" id="IPR036291">
    <property type="entry name" value="NAD(P)-bd_dom_sf"/>
</dbReference>
<gene>
    <name evidence="3" type="ORF">MSPICULIGERA_LOCUS719</name>
</gene>
<organism evidence="3 4">
    <name type="scientific">Mesorhabditis spiculigera</name>
    <dbReference type="NCBI Taxonomy" id="96644"/>
    <lineage>
        <taxon>Eukaryota</taxon>
        <taxon>Metazoa</taxon>
        <taxon>Ecdysozoa</taxon>
        <taxon>Nematoda</taxon>
        <taxon>Chromadorea</taxon>
        <taxon>Rhabditida</taxon>
        <taxon>Rhabditina</taxon>
        <taxon>Rhabditomorpha</taxon>
        <taxon>Rhabditoidea</taxon>
        <taxon>Rhabditidae</taxon>
        <taxon>Mesorhabditinae</taxon>
        <taxon>Mesorhabditis</taxon>
    </lineage>
</organism>
<keyword evidence="1" id="KW-0521">NADP</keyword>
<dbReference type="PANTHER" id="PTHR43544">
    <property type="entry name" value="SHORT-CHAIN DEHYDROGENASE/REDUCTASE"/>
    <property type="match status" value="1"/>
</dbReference>
<dbReference type="Gene3D" id="3.40.50.720">
    <property type="entry name" value="NAD(P)-binding Rossmann-like Domain"/>
    <property type="match status" value="1"/>
</dbReference>
<dbReference type="PANTHER" id="PTHR43544:SF7">
    <property type="entry name" value="NADB-LER2"/>
    <property type="match status" value="1"/>
</dbReference>
<accession>A0AA36C414</accession>
<keyword evidence="2" id="KW-0560">Oxidoreductase</keyword>
<name>A0AA36C414_9BILA</name>
<dbReference type="EMBL" id="CATQJA010000167">
    <property type="protein sequence ID" value="CAJ0557975.1"/>
    <property type="molecule type" value="Genomic_DNA"/>
</dbReference>
<evidence type="ECO:0000313" key="4">
    <source>
        <dbReference type="Proteomes" id="UP001177023"/>
    </source>
</evidence>
<evidence type="ECO:0000313" key="3">
    <source>
        <dbReference type="EMBL" id="CAJ0557975.1"/>
    </source>
</evidence>
<dbReference type="InterPro" id="IPR002347">
    <property type="entry name" value="SDR_fam"/>
</dbReference>
<dbReference type="PRINTS" id="PR00081">
    <property type="entry name" value="GDHRDH"/>
</dbReference>
<evidence type="ECO:0000256" key="2">
    <source>
        <dbReference type="ARBA" id="ARBA00023002"/>
    </source>
</evidence>
<feature type="non-terminal residue" evidence="3">
    <location>
        <position position="110"/>
    </location>
</feature>
<dbReference type="AlphaFoldDB" id="A0AA36C414"/>
<evidence type="ECO:0000256" key="1">
    <source>
        <dbReference type="ARBA" id="ARBA00022857"/>
    </source>
</evidence>
<proteinExistence type="predicted"/>
<dbReference type="GO" id="GO:0016491">
    <property type="term" value="F:oxidoreductase activity"/>
    <property type="evidence" value="ECO:0007669"/>
    <property type="project" value="UniProtKB-KW"/>
</dbReference>
<reference evidence="3" key="1">
    <citation type="submission" date="2023-06" db="EMBL/GenBank/DDBJ databases">
        <authorList>
            <person name="Delattre M."/>
        </authorList>
    </citation>
    <scope>NUCLEOTIDE SEQUENCE</scope>
    <source>
        <strain evidence="3">AF72</strain>
    </source>
</reference>
<dbReference type="Proteomes" id="UP001177023">
    <property type="component" value="Unassembled WGS sequence"/>
</dbReference>
<sequence>MATFKPRSVLITGAARGIGLGLVRQFIKRPYLQHIFAGVRDPAKAEDLKKIGDSRLHIIQLDILSDSDIQSAVKTIANTVGSSGLELLVNNAAVLIPYQFRSRATKSSQC</sequence>
<dbReference type="SUPFAM" id="SSF51735">
    <property type="entry name" value="NAD(P)-binding Rossmann-fold domains"/>
    <property type="match status" value="1"/>
</dbReference>
<dbReference type="InterPro" id="IPR051468">
    <property type="entry name" value="Fungal_SecMetab_SDRs"/>
</dbReference>